<evidence type="ECO:0000313" key="6">
    <source>
        <dbReference type="EMBL" id="NLF91833.1"/>
    </source>
</evidence>
<sequence length="95" mass="9925">MTVSLWYLLVAVALIAAGLARFLLVRDRVARLVAMNVLGSGSLLFLLALAARSDPVDPVLSALVITGLVITVAFTGVAAVLIRRIEGLREEGGAP</sequence>
<accession>A0A847HDJ6</accession>
<evidence type="ECO:0000256" key="5">
    <source>
        <dbReference type="SAM" id="Phobius"/>
    </source>
</evidence>
<evidence type="ECO:0000256" key="1">
    <source>
        <dbReference type="ARBA" id="ARBA00004141"/>
    </source>
</evidence>
<evidence type="ECO:0000256" key="4">
    <source>
        <dbReference type="ARBA" id="ARBA00023136"/>
    </source>
</evidence>
<proteinExistence type="predicted"/>
<comment type="caution">
    <text evidence="6">The sequence shown here is derived from an EMBL/GenBank/DDBJ whole genome shotgun (WGS) entry which is preliminary data.</text>
</comment>
<feature type="transmembrane region" description="Helical" evidence="5">
    <location>
        <begin position="32"/>
        <end position="53"/>
    </location>
</feature>
<reference evidence="6 7" key="1">
    <citation type="journal article" date="2020" name="Biotechnol. Biofuels">
        <title>New insights from the biogas microbiome by comprehensive genome-resolved metagenomics of nearly 1600 species originating from multiple anaerobic digesters.</title>
        <authorList>
            <person name="Campanaro S."/>
            <person name="Treu L."/>
            <person name="Rodriguez-R L.M."/>
            <person name="Kovalovszki A."/>
            <person name="Ziels R.M."/>
            <person name="Maus I."/>
            <person name="Zhu X."/>
            <person name="Kougias P.G."/>
            <person name="Basile A."/>
            <person name="Luo G."/>
            <person name="Schluter A."/>
            <person name="Konstantinidis K.T."/>
            <person name="Angelidaki I."/>
        </authorList>
    </citation>
    <scope>NUCLEOTIDE SEQUENCE [LARGE SCALE GENOMIC DNA]</scope>
    <source>
        <strain evidence="6">AS06rmzACSIP_235</strain>
    </source>
</reference>
<protein>
    <recommendedName>
        <fullName evidence="8">Monovalent cation/H+ antiporter subunit C</fullName>
    </recommendedName>
</protein>
<dbReference type="GO" id="GO:0016020">
    <property type="term" value="C:membrane"/>
    <property type="evidence" value="ECO:0007669"/>
    <property type="project" value="UniProtKB-SubCell"/>
</dbReference>
<name>A0A847HDJ6_9CORY</name>
<feature type="transmembrane region" description="Helical" evidence="5">
    <location>
        <begin position="6"/>
        <end position="25"/>
    </location>
</feature>
<gene>
    <name evidence="6" type="ORF">GX570_10885</name>
</gene>
<keyword evidence="4 5" id="KW-0472">Membrane</keyword>
<dbReference type="InterPro" id="IPR039428">
    <property type="entry name" value="NUOK/Mnh_C1-like"/>
</dbReference>
<dbReference type="AlphaFoldDB" id="A0A847HDJ6"/>
<comment type="subcellular location">
    <subcellularLocation>
        <location evidence="1">Membrane</location>
        <topology evidence="1">Multi-pass membrane protein</topology>
    </subcellularLocation>
</comment>
<evidence type="ECO:0000256" key="2">
    <source>
        <dbReference type="ARBA" id="ARBA00022692"/>
    </source>
</evidence>
<organism evidence="6 7">
    <name type="scientific">Corynebacterium marinum</name>
    <dbReference type="NCBI Taxonomy" id="349751"/>
    <lineage>
        <taxon>Bacteria</taxon>
        <taxon>Bacillati</taxon>
        <taxon>Actinomycetota</taxon>
        <taxon>Actinomycetes</taxon>
        <taxon>Mycobacteriales</taxon>
        <taxon>Corynebacteriaceae</taxon>
        <taxon>Corynebacterium</taxon>
    </lineage>
</organism>
<evidence type="ECO:0000313" key="7">
    <source>
        <dbReference type="Proteomes" id="UP000523614"/>
    </source>
</evidence>
<keyword evidence="2 5" id="KW-0812">Transmembrane</keyword>
<feature type="transmembrane region" description="Helical" evidence="5">
    <location>
        <begin position="59"/>
        <end position="82"/>
    </location>
</feature>
<keyword evidence="3 5" id="KW-1133">Transmembrane helix</keyword>
<evidence type="ECO:0000256" key="3">
    <source>
        <dbReference type="ARBA" id="ARBA00022989"/>
    </source>
</evidence>
<dbReference type="Gene3D" id="1.10.287.3510">
    <property type="match status" value="1"/>
</dbReference>
<dbReference type="EMBL" id="JAAYYP010000393">
    <property type="protein sequence ID" value="NLF91833.1"/>
    <property type="molecule type" value="Genomic_DNA"/>
</dbReference>
<evidence type="ECO:0008006" key="8">
    <source>
        <dbReference type="Google" id="ProtNLM"/>
    </source>
</evidence>
<dbReference type="Proteomes" id="UP000523614">
    <property type="component" value="Unassembled WGS sequence"/>
</dbReference>
<dbReference type="Pfam" id="PF00420">
    <property type="entry name" value="Oxidored_q2"/>
    <property type="match status" value="1"/>
</dbReference>